<dbReference type="Proteomes" id="UP001267290">
    <property type="component" value="Unassembled WGS sequence"/>
</dbReference>
<dbReference type="RefSeq" id="WP_310500622.1">
    <property type="nucleotide sequence ID" value="NZ_JAVDSB010000009.1"/>
</dbReference>
<dbReference type="InterPro" id="IPR042213">
    <property type="entry name" value="NBD_C_sf"/>
</dbReference>
<keyword evidence="2" id="KW-0808">Transferase</keyword>
<keyword evidence="5" id="KW-0067">ATP-binding</keyword>
<evidence type="ECO:0000256" key="5">
    <source>
        <dbReference type="ARBA" id="ARBA00022840"/>
    </source>
</evidence>
<sequence length="429" mass="46893">MIGIIADDITGANDIGIMYAKAGITTHVYPMESWTNQTERVEPEVLVLDTHSRLDTPEVAYKKVFQMTKKLKDAGVTRFMNKTCSVFRGNIGAEFDAMLDALEASFGIIVLGFPKNGRTTLDGIHYVHGKKLEESEFRSDPVHPMLHSNLVQILQSQTVRKVGLIPIDQIDQGSYVLQDEIARKKNEGFQYVILDVRDQQSLQIIAQAVQHEPILCGSSALAEELALLEKSAAAEWGEQGTKLPELGRQAVLCAAGSLMPQSAAQIVYAKKQGLHALELESMLLFDPLEKQVHCAKIVEDASLLLQEGQDVLIHASNSPMKVAATKVKGAELGFDNTEVSVLVSSALSDVVRSVVNKTGQQRLLIAGGETSAAVCDKLNIDGLSIWQEIQPGLPSCLTLQMPQRFLVLKSGSFGTESFFIEAIEHLKQT</sequence>
<gene>
    <name evidence="9" type="ORF">J2736_004343</name>
</gene>
<keyword evidence="4" id="KW-0418">Kinase</keyword>
<feature type="domain" description="Four-carbon acid sugar kinase N-terminal" evidence="7">
    <location>
        <begin position="2"/>
        <end position="225"/>
    </location>
</feature>
<evidence type="ECO:0000256" key="2">
    <source>
        <dbReference type="ARBA" id="ARBA00022679"/>
    </source>
</evidence>
<dbReference type="SUPFAM" id="SSF142764">
    <property type="entry name" value="YgbK-like"/>
    <property type="match status" value="1"/>
</dbReference>
<dbReference type="InterPro" id="IPR010737">
    <property type="entry name" value="4-carb_acid_sugar_kinase_N"/>
</dbReference>
<evidence type="ECO:0000256" key="3">
    <source>
        <dbReference type="ARBA" id="ARBA00022741"/>
    </source>
</evidence>
<keyword evidence="6" id="KW-0119">Carbohydrate metabolism</keyword>
<evidence type="ECO:0000256" key="6">
    <source>
        <dbReference type="ARBA" id="ARBA00023277"/>
    </source>
</evidence>
<comment type="similarity">
    <text evidence="1">Belongs to the four-carbon acid sugar kinase family.</text>
</comment>
<evidence type="ECO:0000256" key="4">
    <source>
        <dbReference type="ARBA" id="ARBA00022777"/>
    </source>
</evidence>
<comment type="caution">
    <text evidence="9">The sequence shown here is derived from an EMBL/GenBank/DDBJ whole genome shotgun (WGS) entry which is preliminary data.</text>
</comment>
<evidence type="ECO:0000313" key="9">
    <source>
        <dbReference type="EMBL" id="MDR6553136.1"/>
    </source>
</evidence>
<dbReference type="Pfam" id="PF17042">
    <property type="entry name" value="NBD_C"/>
    <property type="match status" value="1"/>
</dbReference>
<proteinExistence type="inferred from homology"/>
<protein>
    <submittedName>
        <fullName evidence="9">Uncharacterized protein YgbK (DUF1537 family)</fullName>
    </submittedName>
</protein>
<evidence type="ECO:0000313" key="10">
    <source>
        <dbReference type="Proteomes" id="UP001267290"/>
    </source>
</evidence>
<organism evidence="9 10">
    <name type="scientific">Paenibacillus qinlingensis</name>
    <dbReference type="NCBI Taxonomy" id="1837343"/>
    <lineage>
        <taxon>Bacteria</taxon>
        <taxon>Bacillati</taxon>
        <taxon>Bacillota</taxon>
        <taxon>Bacilli</taxon>
        <taxon>Bacillales</taxon>
        <taxon>Paenibacillaceae</taxon>
        <taxon>Paenibacillus</taxon>
    </lineage>
</organism>
<dbReference type="Pfam" id="PF07005">
    <property type="entry name" value="SBD_N"/>
    <property type="match status" value="1"/>
</dbReference>
<keyword evidence="3" id="KW-0547">Nucleotide-binding</keyword>
<name>A0ABU1P074_9BACL</name>
<evidence type="ECO:0000256" key="1">
    <source>
        <dbReference type="ARBA" id="ARBA00005715"/>
    </source>
</evidence>
<dbReference type="Gene3D" id="3.40.50.10840">
    <property type="entry name" value="Putative sugar-binding, N-terminal domain"/>
    <property type="match status" value="1"/>
</dbReference>
<evidence type="ECO:0000259" key="7">
    <source>
        <dbReference type="Pfam" id="PF07005"/>
    </source>
</evidence>
<feature type="domain" description="Four-carbon acid sugar kinase nucleotide binding" evidence="8">
    <location>
        <begin position="252"/>
        <end position="419"/>
    </location>
</feature>
<dbReference type="InterPro" id="IPR031475">
    <property type="entry name" value="NBD_C"/>
</dbReference>
<dbReference type="InterPro" id="IPR037051">
    <property type="entry name" value="4-carb_acid_sugar_kinase_N_sf"/>
</dbReference>
<reference evidence="9 10" key="1">
    <citation type="submission" date="2023-07" db="EMBL/GenBank/DDBJ databases">
        <title>Sorghum-associated microbial communities from plants grown in Nebraska, USA.</title>
        <authorList>
            <person name="Schachtman D."/>
        </authorList>
    </citation>
    <scope>NUCLEOTIDE SEQUENCE [LARGE SCALE GENOMIC DNA]</scope>
    <source>
        <strain evidence="9 10">CC258</strain>
    </source>
</reference>
<evidence type="ECO:0000259" key="8">
    <source>
        <dbReference type="Pfam" id="PF17042"/>
    </source>
</evidence>
<accession>A0ABU1P074</accession>
<keyword evidence="10" id="KW-1185">Reference proteome</keyword>
<dbReference type="EMBL" id="JAVDSB010000009">
    <property type="protein sequence ID" value="MDR6553136.1"/>
    <property type="molecule type" value="Genomic_DNA"/>
</dbReference>
<dbReference type="Gene3D" id="3.40.980.20">
    <property type="entry name" value="Four-carbon acid sugar kinase, nucleotide binding domain"/>
    <property type="match status" value="1"/>
</dbReference>